<organism evidence="1 2">
    <name type="scientific">Melastoma candidum</name>
    <dbReference type="NCBI Taxonomy" id="119954"/>
    <lineage>
        <taxon>Eukaryota</taxon>
        <taxon>Viridiplantae</taxon>
        <taxon>Streptophyta</taxon>
        <taxon>Embryophyta</taxon>
        <taxon>Tracheophyta</taxon>
        <taxon>Spermatophyta</taxon>
        <taxon>Magnoliopsida</taxon>
        <taxon>eudicotyledons</taxon>
        <taxon>Gunneridae</taxon>
        <taxon>Pentapetalae</taxon>
        <taxon>rosids</taxon>
        <taxon>malvids</taxon>
        <taxon>Myrtales</taxon>
        <taxon>Melastomataceae</taxon>
        <taxon>Melastomatoideae</taxon>
        <taxon>Melastomateae</taxon>
        <taxon>Melastoma</taxon>
    </lineage>
</organism>
<keyword evidence="2" id="KW-1185">Reference proteome</keyword>
<protein>
    <submittedName>
        <fullName evidence="1">Uncharacterized protein</fullName>
    </submittedName>
</protein>
<dbReference type="Proteomes" id="UP001057402">
    <property type="component" value="Chromosome 9"/>
</dbReference>
<evidence type="ECO:0000313" key="1">
    <source>
        <dbReference type="EMBL" id="KAI4325055.1"/>
    </source>
</evidence>
<evidence type="ECO:0000313" key="2">
    <source>
        <dbReference type="Proteomes" id="UP001057402"/>
    </source>
</evidence>
<comment type="caution">
    <text evidence="1">The sequence shown here is derived from an EMBL/GenBank/DDBJ whole genome shotgun (WGS) entry which is preliminary data.</text>
</comment>
<gene>
    <name evidence="1" type="ORF">MLD38_030483</name>
</gene>
<proteinExistence type="predicted"/>
<sequence length="318" mass="34694">MTLQFDPSEVNGHPEGLICRCLALSDLYLACGFADGTVRLFDLVARVHIGTYQPHHPGGLGLHPRAVSGIILSHSRLVFATLDGDIHIVMISMEGDLRRAHIGNVVDDGALVDFAGCKHWWVGLFAGVPGRAFHIWNGETEELVFIGGSLTDLESLIGWRMLTELSQFVGRVRVTDHESAVACTSSRVIHIDLRNQRVVLGEQNRRDLIVTSMDVNHDSYMIVDSRGVATVRHLVTSEQVCRFRVRGPGHGRAIGCMNLGYAIVSASGAIGVWGLEQGEFLYSFGNGFGAVISIVADNQYIAAYSGNATLHLWDYGAR</sequence>
<dbReference type="EMBL" id="CM042888">
    <property type="protein sequence ID" value="KAI4325055.1"/>
    <property type="molecule type" value="Genomic_DNA"/>
</dbReference>
<reference evidence="2" key="1">
    <citation type="journal article" date="2023" name="Front. Plant Sci.">
        <title>Chromosomal-level genome assembly of Melastoma candidum provides insights into trichome evolution.</title>
        <authorList>
            <person name="Zhong Y."/>
            <person name="Wu W."/>
            <person name="Sun C."/>
            <person name="Zou P."/>
            <person name="Liu Y."/>
            <person name="Dai S."/>
            <person name="Zhou R."/>
        </authorList>
    </citation>
    <scope>NUCLEOTIDE SEQUENCE [LARGE SCALE GENOMIC DNA]</scope>
</reference>
<accession>A0ACB9MS02</accession>
<name>A0ACB9MS02_9MYRT</name>